<proteinExistence type="predicted"/>
<dbReference type="KEGG" id="bfn:OI25_8004"/>
<evidence type="ECO:0000313" key="3">
    <source>
        <dbReference type="Proteomes" id="UP000032614"/>
    </source>
</evidence>
<reference evidence="2 4" key="2">
    <citation type="submission" date="2020-08" db="EMBL/GenBank/DDBJ databases">
        <title>Genomic Encyclopedia of Type Strains, Phase IV (KMG-V): Genome sequencing to study the core and pangenomes of soil and plant-associated prokaryotes.</title>
        <authorList>
            <person name="Whitman W."/>
        </authorList>
    </citation>
    <scope>NUCLEOTIDE SEQUENCE [LARGE SCALE GENOMIC DNA]</scope>
    <source>
        <strain evidence="2 4">SEMIA 4013</strain>
    </source>
</reference>
<evidence type="ECO:0000313" key="1">
    <source>
        <dbReference type="EMBL" id="AJZ56068.1"/>
    </source>
</evidence>
<geneLocation type="plasmid" evidence="1 3">
    <name>pBIL</name>
</geneLocation>
<protein>
    <recommendedName>
        <fullName evidence="5">HsdR</fullName>
    </recommendedName>
</protein>
<reference evidence="1 3" key="1">
    <citation type="journal article" date="2015" name="Genome Announc.">
        <title>Complete genome sequences for 59 burkholderia isolates, both pathogenic and near neighbor.</title>
        <authorList>
            <person name="Johnson S.L."/>
            <person name="Bishop-Lilly K.A."/>
            <person name="Ladner J.T."/>
            <person name="Daligault H.E."/>
            <person name="Davenport K.W."/>
            <person name="Jaissle J."/>
            <person name="Frey K.G."/>
            <person name="Koroleva G.I."/>
            <person name="Bruce D.C."/>
            <person name="Coyne S.R."/>
            <person name="Broomall S.M."/>
            <person name="Li P.E."/>
            <person name="Teshima H."/>
            <person name="Gibbons H.S."/>
            <person name="Palacios G.F."/>
            <person name="Rosenzweig C.N."/>
            <person name="Redden C.L."/>
            <person name="Xu Y."/>
            <person name="Minogue T.D."/>
            <person name="Chain P.S."/>
        </authorList>
    </citation>
    <scope>NUCLEOTIDE SEQUENCE [LARGE SCALE GENOMIC DNA]</scope>
    <source>
        <strain evidence="1 3">ATCC BAA-463</strain>
        <plasmid evidence="1 3">pBIL</plasmid>
    </source>
</reference>
<dbReference type="Proteomes" id="UP000518681">
    <property type="component" value="Unassembled WGS sequence"/>
</dbReference>
<keyword evidence="1" id="KW-0614">Plasmid</keyword>
<evidence type="ECO:0000313" key="4">
    <source>
        <dbReference type="Proteomes" id="UP000518681"/>
    </source>
</evidence>
<dbReference type="RefSeq" id="WP_028199955.1">
    <property type="nucleotide sequence ID" value="NZ_CADFGE010000021.1"/>
</dbReference>
<dbReference type="GeneID" id="66513252"/>
<dbReference type="EMBL" id="JACIIK010000011">
    <property type="protein sequence ID" value="MBB6205216.1"/>
    <property type="molecule type" value="Genomic_DNA"/>
</dbReference>
<organism evidence="2 4">
    <name type="scientific">Paraburkholderia fungorum</name>
    <dbReference type="NCBI Taxonomy" id="134537"/>
    <lineage>
        <taxon>Bacteria</taxon>
        <taxon>Pseudomonadati</taxon>
        <taxon>Pseudomonadota</taxon>
        <taxon>Betaproteobacteria</taxon>
        <taxon>Burkholderiales</taxon>
        <taxon>Burkholderiaceae</taxon>
        <taxon>Paraburkholderia</taxon>
    </lineage>
</organism>
<sequence>MTMKSSANAEDFENLVRNGLDFLEKAISQLAAEPKHSVINFYTAVEIFLKAPLVLDHWSLVIANGDRNREKYESGDFVSVSFEESCRLLASALQKGLKQEAKDAFDKVRKHRNRMVHFFHNASTPKEKEAIRLEQAEAWFELNKFVTQDFAKAFAPFVDQFHRMERRLSVTEHYAGVKFASLKHKLNGMTKGGTIFEECSRCHQRSSELRTLDPDMPELTHRYCHVCLQEGTQLAIECPHCGDSDQILEPASTFQCDECGHRVPEGEKIYELLDQSQYGPDDYFEADTPANCDECQGYHTICEYKGKYLCTSCFSPFEQLYRCGYCNDPCTDEREESYFSGCEHCDGYVPADD</sequence>
<accession>A0AAW3V7M1</accession>
<evidence type="ECO:0008006" key="5">
    <source>
        <dbReference type="Google" id="ProtNLM"/>
    </source>
</evidence>
<evidence type="ECO:0000313" key="2">
    <source>
        <dbReference type="EMBL" id="MBB6205216.1"/>
    </source>
</evidence>
<name>A0AAW3V7M1_9BURK</name>
<dbReference type="AlphaFoldDB" id="A0AAW3V7M1"/>
<dbReference type="Proteomes" id="UP000032614">
    <property type="component" value="Plasmid pBIL"/>
</dbReference>
<dbReference type="EMBL" id="CP010024">
    <property type="protein sequence ID" value="AJZ56068.1"/>
    <property type="molecule type" value="Genomic_DNA"/>
</dbReference>
<gene>
    <name evidence="2" type="ORF">GGD69_006110</name>
    <name evidence="1" type="ORF">OI25_8004</name>
</gene>